<dbReference type="RefSeq" id="WP_379151882.1">
    <property type="nucleotide sequence ID" value="NZ_JBHSRJ010000003.1"/>
</dbReference>
<comment type="caution">
    <text evidence="2">The sequence shown here is derived from an EMBL/GenBank/DDBJ whole genome shotgun (WGS) entry which is preliminary data.</text>
</comment>
<evidence type="ECO:0000313" key="3">
    <source>
        <dbReference type="Proteomes" id="UP001596135"/>
    </source>
</evidence>
<keyword evidence="3" id="KW-1185">Reference proteome</keyword>
<evidence type="ECO:0000256" key="1">
    <source>
        <dbReference type="SAM" id="Phobius"/>
    </source>
</evidence>
<dbReference type="PANTHER" id="PTHR37309:SF1">
    <property type="entry name" value="SLR0284 PROTEIN"/>
    <property type="match status" value="1"/>
</dbReference>
<dbReference type="PANTHER" id="PTHR37309">
    <property type="entry name" value="SLR0284 PROTEIN"/>
    <property type="match status" value="1"/>
</dbReference>
<gene>
    <name evidence="2" type="ORF">ACFPYL_06425</name>
</gene>
<organism evidence="2 3">
    <name type="scientific">Nocardioides hankookensis</name>
    <dbReference type="NCBI Taxonomy" id="443157"/>
    <lineage>
        <taxon>Bacteria</taxon>
        <taxon>Bacillati</taxon>
        <taxon>Actinomycetota</taxon>
        <taxon>Actinomycetes</taxon>
        <taxon>Propionibacteriales</taxon>
        <taxon>Nocardioidaceae</taxon>
        <taxon>Nocardioides</taxon>
    </lineage>
</organism>
<keyword evidence="1" id="KW-1133">Transmembrane helix</keyword>
<evidence type="ECO:0000313" key="2">
    <source>
        <dbReference type="EMBL" id="MFC6042698.1"/>
    </source>
</evidence>
<protein>
    <submittedName>
        <fullName evidence="2">Phage holin family protein</fullName>
    </submittedName>
</protein>
<sequence>MGILRFIGWLATNAIAVAVAAWMFDGIYFGTAAETASQEWTDKLWPLLFVALVVGIINSFVRPIINFLSIPFIIVTLGLFLLLTNALMLSFAEWLVGLFDVDFTVDGFWTTIGGALVITIVTWIVQLVFGKPQAAVVQDY</sequence>
<feature type="transmembrane region" description="Helical" evidence="1">
    <location>
        <begin position="7"/>
        <end position="24"/>
    </location>
</feature>
<dbReference type="EMBL" id="JBHSRJ010000003">
    <property type="protein sequence ID" value="MFC6042698.1"/>
    <property type="molecule type" value="Genomic_DNA"/>
</dbReference>
<reference evidence="3" key="1">
    <citation type="journal article" date="2019" name="Int. J. Syst. Evol. Microbiol.">
        <title>The Global Catalogue of Microorganisms (GCM) 10K type strain sequencing project: providing services to taxonomists for standard genome sequencing and annotation.</title>
        <authorList>
            <consortium name="The Broad Institute Genomics Platform"/>
            <consortium name="The Broad Institute Genome Sequencing Center for Infectious Disease"/>
            <person name="Wu L."/>
            <person name="Ma J."/>
        </authorList>
    </citation>
    <scope>NUCLEOTIDE SEQUENCE [LARGE SCALE GENOMIC DNA]</scope>
    <source>
        <strain evidence="3">CCUG 54522</strain>
    </source>
</reference>
<feature type="transmembrane region" description="Helical" evidence="1">
    <location>
        <begin position="68"/>
        <end position="88"/>
    </location>
</feature>
<keyword evidence="1" id="KW-0472">Membrane</keyword>
<accession>A0ABW1LH67</accession>
<dbReference type="Pfam" id="PF04020">
    <property type="entry name" value="Phage_holin_4_2"/>
    <property type="match status" value="1"/>
</dbReference>
<feature type="transmembrane region" description="Helical" evidence="1">
    <location>
        <begin position="108"/>
        <end position="129"/>
    </location>
</feature>
<keyword evidence="1" id="KW-0812">Transmembrane</keyword>
<proteinExistence type="predicted"/>
<name>A0ABW1LH67_9ACTN</name>
<dbReference type="InterPro" id="IPR007165">
    <property type="entry name" value="Phage_holin_4_2"/>
</dbReference>
<feature type="transmembrane region" description="Helical" evidence="1">
    <location>
        <begin position="44"/>
        <end position="61"/>
    </location>
</feature>
<dbReference type="Proteomes" id="UP001596135">
    <property type="component" value="Unassembled WGS sequence"/>
</dbReference>